<accession>A0A7W7CK24</accession>
<feature type="compositionally biased region" description="Basic and acidic residues" evidence="1">
    <location>
        <begin position="232"/>
        <end position="242"/>
    </location>
</feature>
<dbReference type="AlphaFoldDB" id="A0A7W7CK24"/>
<feature type="region of interest" description="Disordered" evidence="1">
    <location>
        <begin position="219"/>
        <end position="242"/>
    </location>
</feature>
<dbReference type="GO" id="GO:0004519">
    <property type="term" value="F:endonuclease activity"/>
    <property type="evidence" value="ECO:0007669"/>
    <property type="project" value="UniProtKB-KW"/>
</dbReference>
<gene>
    <name evidence="2" type="ORF">BKA14_000160</name>
</gene>
<keyword evidence="2" id="KW-0378">Hydrolase</keyword>
<evidence type="ECO:0000313" key="2">
    <source>
        <dbReference type="EMBL" id="MBB4690012.1"/>
    </source>
</evidence>
<evidence type="ECO:0000256" key="1">
    <source>
        <dbReference type="SAM" id="MobiDB-lite"/>
    </source>
</evidence>
<dbReference type="EMBL" id="JACHMF010000001">
    <property type="protein sequence ID" value="MBB4690012.1"/>
    <property type="molecule type" value="Genomic_DNA"/>
</dbReference>
<sequence length="333" mass="36737">MAASRSSLEVRLLAGQGRLTEEFRTATLERQRYLREGAGEIVLPLLFLRVTRPLEHRRGHYRCARGLSGLTAECLDRFHHDLDAVIDHLFARAGRTPIGSLEAWLTARLHAAMVDGYRRRRGALGAAQRPRVPAWLALALGHDRWLCELAVAILEWAGTEATAGFSLWPLTSWADRRATRTGDHTAGEAVVAREVELVLAAMRRRPTWFDKNVERPLGRKQAPVWTPSRSADGTHAEPDPVVAEPHERADARLSEFAARAVELIVRRLARGEDPATVVFEVLHTVFGDPSAASDLDQPPGAGESGPDQVISLINDPEHFERIVARVLAVVSAA</sequence>
<keyword evidence="2" id="KW-0540">Nuclease</keyword>
<keyword evidence="3" id="KW-1185">Reference proteome</keyword>
<reference evidence="2 3" key="1">
    <citation type="submission" date="2020-08" db="EMBL/GenBank/DDBJ databases">
        <title>Sequencing the genomes of 1000 actinobacteria strains.</title>
        <authorList>
            <person name="Klenk H.-P."/>
        </authorList>
    </citation>
    <scope>NUCLEOTIDE SEQUENCE [LARGE SCALE GENOMIC DNA]</scope>
    <source>
        <strain evidence="2 3">DSM 45518</strain>
    </source>
</reference>
<organism evidence="2 3">
    <name type="scientific">Paractinoplanes abujensis</name>
    <dbReference type="NCBI Taxonomy" id="882441"/>
    <lineage>
        <taxon>Bacteria</taxon>
        <taxon>Bacillati</taxon>
        <taxon>Actinomycetota</taxon>
        <taxon>Actinomycetes</taxon>
        <taxon>Micromonosporales</taxon>
        <taxon>Micromonosporaceae</taxon>
        <taxon>Paractinoplanes</taxon>
    </lineage>
</organism>
<proteinExistence type="predicted"/>
<name>A0A7W7CK24_9ACTN</name>
<keyword evidence="2" id="KW-0255">Endonuclease</keyword>
<protein>
    <submittedName>
        <fullName evidence="2">5-methylcytosine-specific restriction endonuclease McrA</fullName>
    </submittedName>
</protein>
<dbReference type="RefSeq" id="WP_184949034.1">
    <property type="nucleotide sequence ID" value="NZ_BOMC01000040.1"/>
</dbReference>
<evidence type="ECO:0000313" key="3">
    <source>
        <dbReference type="Proteomes" id="UP000542742"/>
    </source>
</evidence>
<dbReference type="Proteomes" id="UP000542742">
    <property type="component" value="Unassembled WGS sequence"/>
</dbReference>
<comment type="caution">
    <text evidence="2">The sequence shown here is derived from an EMBL/GenBank/DDBJ whole genome shotgun (WGS) entry which is preliminary data.</text>
</comment>